<evidence type="ECO:0000256" key="5">
    <source>
        <dbReference type="SAM" id="SignalP"/>
    </source>
</evidence>
<feature type="signal peptide" evidence="5">
    <location>
        <begin position="1"/>
        <end position="30"/>
    </location>
</feature>
<dbReference type="EMBL" id="FXSZ01000002">
    <property type="protein sequence ID" value="SMO45676.1"/>
    <property type="molecule type" value="Genomic_DNA"/>
</dbReference>
<keyword evidence="5" id="KW-0732">Signal</keyword>
<comment type="function">
    <text evidence="4">Has an important function as a repair enzyme for proteins that have been inactivated by oxidation. Catalyzes the reversible oxidation-reduction of methionine sulfoxide in proteins to methionine.</text>
</comment>
<evidence type="ECO:0000259" key="6">
    <source>
        <dbReference type="Pfam" id="PF01625"/>
    </source>
</evidence>
<dbReference type="PANTHER" id="PTHR43774">
    <property type="entry name" value="PEPTIDE METHIONINE SULFOXIDE REDUCTASE"/>
    <property type="match status" value="1"/>
</dbReference>
<dbReference type="EC" id="1.8.4.11" evidence="4"/>
<dbReference type="InterPro" id="IPR002569">
    <property type="entry name" value="Met_Sox_Rdtase_MsrA_dom"/>
</dbReference>
<evidence type="ECO:0000313" key="8">
    <source>
        <dbReference type="Proteomes" id="UP000315971"/>
    </source>
</evidence>
<dbReference type="GO" id="GO:0033744">
    <property type="term" value="F:L-methionine:thioredoxin-disulfide S-oxidoreductase activity"/>
    <property type="evidence" value="ECO:0007669"/>
    <property type="project" value="RHEA"/>
</dbReference>
<dbReference type="SUPFAM" id="SSF55068">
    <property type="entry name" value="Peptide methionine sulfoxide reductase"/>
    <property type="match status" value="1"/>
</dbReference>
<evidence type="ECO:0000256" key="4">
    <source>
        <dbReference type="HAMAP-Rule" id="MF_01401"/>
    </source>
</evidence>
<comment type="catalytic activity">
    <reaction evidence="2 4">
        <text>L-methionyl-[protein] + [thioredoxin]-disulfide + H2O = L-methionyl-(S)-S-oxide-[protein] + [thioredoxin]-dithiol</text>
        <dbReference type="Rhea" id="RHEA:14217"/>
        <dbReference type="Rhea" id="RHEA-COMP:10698"/>
        <dbReference type="Rhea" id="RHEA-COMP:10700"/>
        <dbReference type="Rhea" id="RHEA-COMP:12313"/>
        <dbReference type="Rhea" id="RHEA-COMP:12315"/>
        <dbReference type="ChEBI" id="CHEBI:15377"/>
        <dbReference type="ChEBI" id="CHEBI:16044"/>
        <dbReference type="ChEBI" id="CHEBI:29950"/>
        <dbReference type="ChEBI" id="CHEBI:44120"/>
        <dbReference type="ChEBI" id="CHEBI:50058"/>
        <dbReference type="EC" id="1.8.4.11"/>
    </reaction>
</comment>
<organism evidence="7 8">
    <name type="scientific">Solitalea koreensis</name>
    <dbReference type="NCBI Taxonomy" id="543615"/>
    <lineage>
        <taxon>Bacteria</taxon>
        <taxon>Pseudomonadati</taxon>
        <taxon>Bacteroidota</taxon>
        <taxon>Sphingobacteriia</taxon>
        <taxon>Sphingobacteriales</taxon>
        <taxon>Sphingobacteriaceae</taxon>
        <taxon>Solitalea</taxon>
    </lineage>
</organism>
<sequence>MVISILNKRVLKSIQLSLICMIIGILSACAQHENSKIPPMSIPNLKSNKEIMIKEKITDTVTFGAGCFWCVEAIFQQLKGVISVTSGYSGGSIQNPTYKEICTGTTGHAEVAQIVYDPKVISFPELLEAFWSSHDPTTMNRQGADIGTQYRSVIFYHNSEQKELSEKYKKELNASGAFKNPVITEIAPFAKFYKAEDYHQNYFNSNGDAPYCQFVIAPKLEKFKKVFHDKLKAQ</sequence>
<accession>A0A521BEZ9</accession>
<dbReference type="OrthoDB" id="4174719at2"/>
<dbReference type="HAMAP" id="MF_01401">
    <property type="entry name" value="MsrA"/>
    <property type="match status" value="1"/>
</dbReference>
<gene>
    <name evidence="4" type="primary">msrA</name>
    <name evidence="7" type="ORF">SAMN06265350_102150</name>
</gene>
<dbReference type="InterPro" id="IPR036509">
    <property type="entry name" value="Met_Sox_Rdtase_MsrA_sf"/>
</dbReference>
<keyword evidence="8" id="KW-1185">Reference proteome</keyword>
<dbReference type="NCBIfam" id="TIGR00401">
    <property type="entry name" value="msrA"/>
    <property type="match status" value="1"/>
</dbReference>
<dbReference type="Gene3D" id="3.30.1060.10">
    <property type="entry name" value="Peptide methionine sulphoxide reductase MsrA"/>
    <property type="match status" value="1"/>
</dbReference>
<evidence type="ECO:0000313" key="7">
    <source>
        <dbReference type="EMBL" id="SMO45676.1"/>
    </source>
</evidence>
<name>A0A521BEZ9_9SPHI</name>
<dbReference type="Pfam" id="PF01625">
    <property type="entry name" value="PMSR"/>
    <property type="match status" value="1"/>
</dbReference>
<feature type="chain" id="PRO_5021892284" description="Peptide methionine sulfoxide reductase MsrA" evidence="5">
    <location>
        <begin position="31"/>
        <end position="234"/>
    </location>
</feature>
<evidence type="ECO:0000256" key="2">
    <source>
        <dbReference type="ARBA" id="ARBA00047806"/>
    </source>
</evidence>
<feature type="active site" evidence="4">
    <location>
        <position position="67"/>
    </location>
</feature>
<dbReference type="Proteomes" id="UP000315971">
    <property type="component" value="Unassembled WGS sequence"/>
</dbReference>
<dbReference type="AlphaFoldDB" id="A0A521BEZ9"/>
<keyword evidence="1 4" id="KW-0560">Oxidoreductase</keyword>
<evidence type="ECO:0000256" key="3">
    <source>
        <dbReference type="ARBA" id="ARBA00048782"/>
    </source>
</evidence>
<evidence type="ECO:0000256" key="1">
    <source>
        <dbReference type="ARBA" id="ARBA00023002"/>
    </source>
</evidence>
<feature type="domain" description="Peptide methionine sulphoxide reductase MsrA" evidence="6">
    <location>
        <begin position="60"/>
        <end position="213"/>
    </location>
</feature>
<comment type="catalytic activity">
    <reaction evidence="3 4">
        <text>[thioredoxin]-disulfide + L-methionine + H2O = L-methionine (S)-S-oxide + [thioredoxin]-dithiol</text>
        <dbReference type="Rhea" id="RHEA:19993"/>
        <dbReference type="Rhea" id="RHEA-COMP:10698"/>
        <dbReference type="Rhea" id="RHEA-COMP:10700"/>
        <dbReference type="ChEBI" id="CHEBI:15377"/>
        <dbReference type="ChEBI" id="CHEBI:29950"/>
        <dbReference type="ChEBI" id="CHEBI:50058"/>
        <dbReference type="ChEBI" id="CHEBI:57844"/>
        <dbReference type="ChEBI" id="CHEBI:58772"/>
        <dbReference type="EC" id="1.8.4.11"/>
    </reaction>
</comment>
<comment type="similarity">
    <text evidence="4">Belongs to the MsrA Met sulfoxide reductase family.</text>
</comment>
<dbReference type="GO" id="GO:0008113">
    <property type="term" value="F:peptide-methionine (S)-S-oxide reductase activity"/>
    <property type="evidence" value="ECO:0007669"/>
    <property type="project" value="UniProtKB-UniRule"/>
</dbReference>
<dbReference type="PANTHER" id="PTHR43774:SF1">
    <property type="entry name" value="PEPTIDE METHIONINE SULFOXIDE REDUCTASE MSRA 2"/>
    <property type="match status" value="1"/>
</dbReference>
<proteinExistence type="inferred from homology"/>
<reference evidence="7 8" key="1">
    <citation type="submission" date="2017-05" db="EMBL/GenBank/DDBJ databases">
        <authorList>
            <person name="Varghese N."/>
            <person name="Submissions S."/>
        </authorList>
    </citation>
    <scope>NUCLEOTIDE SEQUENCE [LARGE SCALE GENOMIC DNA]</scope>
    <source>
        <strain evidence="7 8">DSM 21342</strain>
    </source>
</reference>
<protein>
    <recommendedName>
        <fullName evidence="4">Peptide methionine sulfoxide reductase MsrA</fullName>
        <shortName evidence="4">Protein-methionine-S-oxide reductase</shortName>
        <ecNumber evidence="4">1.8.4.11</ecNumber>
    </recommendedName>
    <alternativeName>
        <fullName evidence="4">Peptide-methionine (S)-S-oxide reductase</fullName>
        <shortName evidence="4">Peptide Met(O) reductase</shortName>
    </alternativeName>
</protein>